<organism evidence="1 2">
    <name type="scientific">Paradesertivirga mongoliensis</name>
    <dbReference type="NCBI Taxonomy" id="2100740"/>
    <lineage>
        <taxon>Bacteria</taxon>
        <taxon>Pseudomonadati</taxon>
        <taxon>Bacteroidota</taxon>
        <taxon>Sphingobacteriia</taxon>
        <taxon>Sphingobacteriales</taxon>
        <taxon>Sphingobacteriaceae</taxon>
        <taxon>Paradesertivirga</taxon>
    </lineage>
</organism>
<dbReference type="EMBL" id="JBHUHZ010000001">
    <property type="protein sequence ID" value="MFD2161504.1"/>
    <property type="molecule type" value="Genomic_DNA"/>
</dbReference>
<evidence type="ECO:0000313" key="2">
    <source>
        <dbReference type="Proteomes" id="UP001597387"/>
    </source>
</evidence>
<sequence>MKTRNPSGLIAEYPEDYKFSSARFYFDGSDEFNLVTHYKG</sequence>
<dbReference type="RefSeq" id="WP_255899166.1">
    <property type="nucleotide sequence ID" value="NZ_JAFMZO010000001.1"/>
</dbReference>
<comment type="caution">
    <text evidence="1">The sequence shown here is derived from an EMBL/GenBank/DDBJ whole genome shotgun (WGS) entry which is preliminary data.</text>
</comment>
<protein>
    <submittedName>
        <fullName evidence="1">Uncharacterized protein</fullName>
    </submittedName>
</protein>
<reference evidence="2" key="1">
    <citation type="journal article" date="2019" name="Int. J. Syst. Evol. Microbiol.">
        <title>The Global Catalogue of Microorganisms (GCM) 10K type strain sequencing project: providing services to taxonomists for standard genome sequencing and annotation.</title>
        <authorList>
            <consortium name="The Broad Institute Genomics Platform"/>
            <consortium name="The Broad Institute Genome Sequencing Center for Infectious Disease"/>
            <person name="Wu L."/>
            <person name="Ma J."/>
        </authorList>
    </citation>
    <scope>NUCLEOTIDE SEQUENCE [LARGE SCALE GENOMIC DNA]</scope>
    <source>
        <strain evidence="2">KCTC 42217</strain>
    </source>
</reference>
<keyword evidence="2" id="KW-1185">Reference proteome</keyword>
<accession>A0ABW4ZI51</accession>
<name>A0ABW4ZI51_9SPHI</name>
<evidence type="ECO:0000313" key="1">
    <source>
        <dbReference type="EMBL" id="MFD2161504.1"/>
    </source>
</evidence>
<proteinExistence type="predicted"/>
<dbReference type="Proteomes" id="UP001597387">
    <property type="component" value="Unassembled WGS sequence"/>
</dbReference>
<gene>
    <name evidence="1" type="ORF">ACFSJU_03815</name>
</gene>